<accession>A0A6A2YIA4</accession>
<evidence type="ECO:0000313" key="1">
    <source>
        <dbReference type="EMBL" id="KAE8675014.1"/>
    </source>
</evidence>
<comment type="caution">
    <text evidence="1">The sequence shown here is derived from an EMBL/GenBank/DDBJ whole genome shotgun (WGS) entry which is preliminary data.</text>
</comment>
<keyword evidence="2" id="KW-1185">Reference proteome</keyword>
<protein>
    <submittedName>
        <fullName evidence="1">Uncharacterized protein</fullName>
    </submittedName>
</protein>
<dbReference type="EMBL" id="VEPZ02001408">
    <property type="protein sequence ID" value="KAE8675014.1"/>
    <property type="molecule type" value="Genomic_DNA"/>
</dbReference>
<proteinExistence type="predicted"/>
<organism evidence="1 2">
    <name type="scientific">Hibiscus syriacus</name>
    <name type="common">Rose of Sharon</name>
    <dbReference type="NCBI Taxonomy" id="106335"/>
    <lineage>
        <taxon>Eukaryota</taxon>
        <taxon>Viridiplantae</taxon>
        <taxon>Streptophyta</taxon>
        <taxon>Embryophyta</taxon>
        <taxon>Tracheophyta</taxon>
        <taxon>Spermatophyta</taxon>
        <taxon>Magnoliopsida</taxon>
        <taxon>eudicotyledons</taxon>
        <taxon>Gunneridae</taxon>
        <taxon>Pentapetalae</taxon>
        <taxon>rosids</taxon>
        <taxon>malvids</taxon>
        <taxon>Malvales</taxon>
        <taxon>Malvaceae</taxon>
        <taxon>Malvoideae</taxon>
        <taxon>Hibiscus</taxon>
    </lineage>
</organism>
<dbReference type="AlphaFoldDB" id="A0A6A2YIA4"/>
<sequence length="181" mass="19863">MPPLFSTSSVGYRMLAPTPCFPSLAPNNRRFDVSDEARQGDTGEFHGLDEVVAEIGPQDKPLDFLPEFSRVRVADLPARIASGDFNDAIPALLHKMRLAMPPLAGVGGVHQLRKRDNAITPRATSIMRSPGGKRVPIYLVIQREPKELAYKAVKLNGTSVENFKTLVQVISNKPALNYVKS</sequence>
<name>A0A6A2YIA4_HIBSY</name>
<gene>
    <name evidence="1" type="ORF">F3Y22_tig00111708pilonHSYRG00549</name>
</gene>
<reference evidence="1" key="1">
    <citation type="submission" date="2019-09" db="EMBL/GenBank/DDBJ databases">
        <title>Draft genome information of white flower Hibiscus syriacus.</title>
        <authorList>
            <person name="Kim Y.-M."/>
        </authorList>
    </citation>
    <scope>NUCLEOTIDE SEQUENCE [LARGE SCALE GENOMIC DNA]</scope>
    <source>
        <strain evidence="1">YM2019G1</strain>
    </source>
</reference>
<evidence type="ECO:0000313" key="2">
    <source>
        <dbReference type="Proteomes" id="UP000436088"/>
    </source>
</evidence>
<dbReference type="Proteomes" id="UP000436088">
    <property type="component" value="Unassembled WGS sequence"/>
</dbReference>